<dbReference type="Proteomes" id="UP001652564">
    <property type="component" value="Unassembled WGS sequence"/>
</dbReference>
<proteinExistence type="predicted"/>
<evidence type="ECO:0000256" key="1">
    <source>
        <dbReference type="SAM" id="SignalP"/>
    </source>
</evidence>
<dbReference type="Pfam" id="PF20344">
    <property type="entry name" value="DUF6639"/>
    <property type="match status" value="1"/>
</dbReference>
<dbReference type="EMBL" id="JAOWKZ010000001">
    <property type="protein sequence ID" value="MCV2871218.1"/>
    <property type="molecule type" value="Genomic_DNA"/>
</dbReference>
<dbReference type="InterPro" id="IPR046579">
    <property type="entry name" value="DUF6639"/>
</dbReference>
<name>A0ABT2ZJK5_9RHOB</name>
<gene>
    <name evidence="2" type="ORF">OEZ71_02795</name>
</gene>
<keyword evidence="3" id="KW-1185">Reference proteome</keyword>
<feature type="chain" id="PRO_5045524724" description="Metalloprotease" evidence="1">
    <location>
        <begin position="24"/>
        <end position="227"/>
    </location>
</feature>
<comment type="caution">
    <text evidence="2">The sequence shown here is derived from an EMBL/GenBank/DDBJ whole genome shotgun (WGS) entry which is preliminary data.</text>
</comment>
<evidence type="ECO:0008006" key="4">
    <source>
        <dbReference type="Google" id="ProtNLM"/>
    </source>
</evidence>
<sequence>MAFAVTALLLFACFSAGAPAARAEPFRCNRVEALVEAPTPEMRETTCNAIGAAVNAWASCDVSTSEAITVRVVPSARHPQYGECLGYYDSRNQCLEVADPASYADLINEEDARRELAAETVFRGIVAHEFAHALVASESGEHAIRPADHEFIAAVFEMESYGETARARLLAADPVKPQGSRGLVNLGIYAMAPRVFANNAWQLFQSEQDGCALIRAILRGEASLATR</sequence>
<organism evidence="2 3">
    <name type="scientific">Albidovulum litorale</name>
    <dbReference type="NCBI Taxonomy" id="2984134"/>
    <lineage>
        <taxon>Bacteria</taxon>
        <taxon>Pseudomonadati</taxon>
        <taxon>Pseudomonadota</taxon>
        <taxon>Alphaproteobacteria</taxon>
        <taxon>Rhodobacterales</taxon>
        <taxon>Paracoccaceae</taxon>
        <taxon>Albidovulum</taxon>
    </lineage>
</organism>
<protein>
    <recommendedName>
        <fullName evidence="4">Metalloprotease</fullName>
    </recommendedName>
</protein>
<keyword evidence="1" id="KW-0732">Signal</keyword>
<reference evidence="2 3" key="1">
    <citation type="submission" date="2022-10" db="EMBL/GenBank/DDBJ databases">
        <title>Defluviimonas sp. nov., isolated from ocean surface sediments.</title>
        <authorList>
            <person name="He W."/>
            <person name="Wang L."/>
            <person name="Zhang D.-F."/>
        </authorList>
    </citation>
    <scope>NUCLEOTIDE SEQUENCE [LARGE SCALE GENOMIC DNA]</scope>
    <source>
        <strain evidence="2 3">WL0050</strain>
    </source>
</reference>
<evidence type="ECO:0000313" key="2">
    <source>
        <dbReference type="EMBL" id="MCV2871218.1"/>
    </source>
</evidence>
<accession>A0ABT2ZJK5</accession>
<dbReference type="RefSeq" id="WP_263738402.1">
    <property type="nucleotide sequence ID" value="NZ_JAOWKZ010000001.1"/>
</dbReference>
<evidence type="ECO:0000313" key="3">
    <source>
        <dbReference type="Proteomes" id="UP001652564"/>
    </source>
</evidence>
<feature type="signal peptide" evidence="1">
    <location>
        <begin position="1"/>
        <end position="23"/>
    </location>
</feature>